<reference evidence="2 3" key="1">
    <citation type="journal article" date="2014" name="Int. J. Syst. Evol. Microbiol.">
        <title>Complete genome sequence of Corynebacterium casei LMG S-19264T (=DSM 44701T), isolated from a smear-ripened cheese.</title>
        <authorList>
            <consortium name="US DOE Joint Genome Institute (JGI-PGF)"/>
            <person name="Walter F."/>
            <person name="Albersmeier A."/>
            <person name="Kalinowski J."/>
            <person name="Ruckert C."/>
        </authorList>
    </citation>
    <scope>NUCLEOTIDE SEQUENCE [LARGE SCALE GENOMIC DNA]</scope>
    <source>
        <strain evidence="2 3">CGMCC 1.7286</strain>
    </source>
</reference>
<gene>
    <name evidence="2" type="ORF">GCM10011348_46330</name>
</gene>
<comment type="caution">
    <text evidence="2">The sequence shown here is derived from an EMBL/GenBank/DDBJ whole genome shotgun (WGS) entry which is preliminary data.</text>
</comment>
<proteinExistence type="predicted"/>
<dbReference type="RefSeq" id="WP_188863020.1">
    <property type="nucleotide sequence ID" value="NZ_BMLT01000021.1"/>
</dbReference>
<name>A0A917ZQY5_9GAMM</name>
<sequence>MQHKITREFGGEREMGWIQPVCTCGWKGKKHYAYNDYQHSNAREEGDHHIRQAQQPRIVDPA</sequence>
<dbReference type="Proteomes" id="UP000599578">
    <property type="component" value="Unassembled WGS sequence"/>
</dbReference>
<feature type="region of interest" description="Disordered" evidence="1">
    <location>
        <begin position="42"/>
        <end position="62"/>
    </location>
</feature>
<organism evidence="2 3">
    <name type="scientific">Marinobacterium nitratireducens</name>
    <dbReference type="NCBI Taxonomy" id="518897"/>
    <lineage>
        <taxon>Bacteria</taxon>
        <taxon>Pseudomonadati</taxon>
        <taxon>Pseudomonadota</taxon>
        <taxon>Gammaproteobacteria</taxon>
        <taxon>Oceanospirillales</taxon>
        <taxon>Oceanospirillaceae</taxon>
        <taxon>Marinobacterium</taxon>
    </lineage>
</organism>
<evidence type="ECO:0000313" key="2">
    <source>
        <dbReference type="EMBL" id="GGO89181.1"/>
    </source>
</evidence>
<accession>A0A917ZQY5</accession>
<dbReference type="EMBL" id="BMLT01000021">
    <property type="protein sequence ID" value="GGO89181.1"/>
    <property type="molecule type" value="Genomic_DNA"/>
</dbReference>
<keyword evidence="3" id="KW-1185">Reference proteome</keyword>
<dbReference type="AlphaFoldDB" id="A0A917ZQY5"/>
<evidence type="ECO:0000313" key="3">
    <source>
        <dbReference type="Proteomes" id="UP000599578"/>
    </source>
</evidence>
<protein>
    <submittedName>
        <fullName evidence="2">Uncharacterized protein</fullName>
    </submittedName>
</protein>
<evidence type="ECO:0000256" key="1">
    <source>
        <dbReference type="SAM" id="MobiDB-lite"/>
    </source>
</evidence>